<evidence type="ECO:0000313" key="1">
    <source>
        <dbReference type="EMBL" id="KAG8012973.1"/>
    </source>
</evidence>
<keyword evidence="2" id="KW-1185">Reference proteome</keyword>
<name>A0ACB7FGJ1_NIBAL</name>
<gene>
    <name evidence="1" type="ORF">GBF38_020978</name>
</gene>
<keyword evidence="1" id="KW-0406">Ion transport</keyword>
<keyword evidence="1" id="KW-0407">Ion channel</keyword>
<comment type="caution">
    <text evidence="1">The sequence shown here is derived from an EMBL/GenBank/DDBJ whole genome shotgun (WGS) entry which is preliminary data.</text>
</comment>
<sequence length="1235" mass="141830">LSFKVFKPRLSILGLRTTVGALIQSVKRLAGVFILVALCLSVFALIGLQLFMGSLKHKCFLSPRNLSNVSFVSDYYNNTTGSDWNFIDHPYYLPGRYDALLCGNTSDAGVCPEGYICMKMGKNPDYGYTNYDSIGWSLLALFRVMTGDWEDLALMTLRANGKIYLTFFVLVVFPGFFCVLSLILVVVAMVISDQKEAVVAEARRKEEEFSQIVDALKRREEEEQAACRMALSEKQDGENKKSLEQTNTATEDHRLCPPCCFIFANHVLKWDCCGCWRCLKHRLYSFVMNPFFDLGIVTCLIINIIFMSMEHFPLTAEFESHLSVAALVFTAIFATEMVLKLVAMDPYGYFKVSWHIFDFILVVISLLDLSMELNFLRFFLVMRVLRLARWWPSFHLLLKVMWTPAVIDLILLLLIVVFIFTMAGMHLFQKDYKENVCRIMQDCQLPRWNMTNFFNAFLIVFRVLCGEWIDDLLDCMEVSGQNTCLIFFVMVVVIGNLLVLNLFLNLLLSSFISDSLVSPIQEEKNNMQIAISWTKTWILEHLLGKKNHVKPDHAVGNMEDNRKDYLTLDFVTSDQTMSEVKALSGNPDNMTSNYHNTESHGVPITAAEIKIEEEKKVFEDIHLQHLHVLKGVVDTANQVFTYLFLLEMLLKWFGLGLKKYFTSAWCWLDFIILDVFLVSLMVDMLGFSGLRVFWFLRTLRALAPLRALSRFEGLRVVVQVLVRTIPAMFDGLLVFLVVWLVFSILGVNLFAGKFFFCYNKTSEEMFHYDTVNNRSECLALMENYSEVSWENAKSNYDNVQNGFLSLLQLTVSVDWVYILYSAVDSEEVESQPSYQSNPNMNLFFISFLIISSFFTFNFFIRVLISDLQRHKTGNHPFMTEAQQKYSWSLRKLFSKKPNEGVPRPQNEFQARLFDLVTSWYFEVFMVVVIFLNMVIMMVETDEQSWQKEEILFWFHFVIIVIFSIEFILKIIALRKFYFSDCCNILDFLVIFVSIIGIFLADLMNKYFCSPAVFSVFRLVRIGRILRLIHCAKGIRKLFLSFVMSLPALFNISLLLFLLLFTFSLFGMFNFAYVKKEEMIDNMFNFETFGNSMICLLMISISAGFHSPIMNTPPHCDLDIENPGLAVRGNCGNPLVGIIFFTTFIVLSYLLVIHLYIAVILQTFNSDDMVEQCDDEVPGKPISSTLRRKQEEVAVTVIQRAYRKGRDTNEVAVPSVDGHGGVSDVSGSSKPGGAPE</sequence>
<reference evidence="1" key="1">
    <citation type="submission" date="2020-04" db="EMBL/GenBank/DDBJ databases">
        <title>A chromosome-scale assembly and high-density genetic map of the yellow drum (Nibea albiflora) genome.</title>
        <authorList>
            <person name="Xu D."/>
            <person name="Zhang W."/>
            <person name="Chen R."/>
            <person name="Tan P."/>
            <person name="Wang L."/>
            <person name="Song H."/>
            <person name="Tian L."/>
            <person name="Zhu Q."/>
            <person name="Wang B."/>
        </authorList>
    </citation>
    <scope>NUCLEOTIDE SEQUENCE</scope>
    <source>
        <strain evidence="1">ZJHYS-2018</strain>
    </source>
</reference>
<protein>
    <submittedName>
        <fullName evidence="1">Sodium channel protein PaFPC1</fullName>
    </submittedName>
</protein>
<keyword evidence="1" id="KW-0813">Transport</keyword>
<dbReference type="EMBL" id="CM024800">
    <property type="protein sequence ID" value="KAG8012973.1"/>
    <property type="molecule type" value="Genomic_DNA"/>
</dbReference>
<proteinExistence type="predicted"/>
<feature type="non-terminal residue" evidence="1">
    <location>
        <position position="1"/>
    </location>
</feature>
<accession>A0ACB7FGJ1</accession>
<evidence type="ECO:0000313" key="2">
    <source>
        <dbReference type="Proteomes" id="UP000805704"/>
    </source>
</evidence>
<dbReference type="Proteomes" id="UP000805704">
    <property type="component" value="Chromosome 12"/>
</dbReference>
<organism evidence="1 2">
    <name type="scientific">Nibea albiflora</name>
    <name type="common">Yellow drum</name>
    <name type="synonym">Corvina albiflora</name>
    <dbReference type="NCBI Taxonomy" id="240163"/>
    <lineage>
        <taxon>Eukaryota</taxon>
        <taxon>Metazoa</taxon>
        <taxon>Chordata</taxon>
        <taxon>Craniata</taxon>
        <taxon>Vertebrata</taxon>
        <taxon>Euteleostomi</taxon>
        <taxon>Actinopterygii</taxon>
        <taxon>Neopterygii</taxon>
        <taxon>Teleostei</taxon>
        <taxon>Neoteleostei</taxon>
        <taxon>Acanthomorphata</taxon>
        <taxon>Eupercaria</taxon>
        <taxon>Sciaenidae</taxon>
        <taxon>Nibea</taxon>
    </lineage>
</organism>